<organism evidence="2 3">
    <name type="scientific">Hymenobacter telluris</name>
    <dbReference type="NCBI Taxonomy" id="2816474"/>
    <lineage>
        <taxon>Bacteria</taxon>
        <taxon>Pseudomonadati</taxon>
        <taxon>Bacteroidota</taxon>
        <taxon>Cytophagia</taxon>
        <taxon>Cytophagales</taxon>
        <taxon>Hymenobacteraceae</taxon>
        <taxon>Hymenobacter</taxon>
    </lineage>
</organism>
<dbReference type="AlphaFoldDB" id="A0A939EZL4"/>
<dbReference type="SUPFAM" id="SSF56935">
    <property type="entry name" value="Porins"/>
    <property type="match status" value="1"/>
</dbReference>
<proteinExistence type="predicted"/>
<dbReference type="Proteomes" id="UP000664144">
    <property type="component" value="Unassembled WGS sequence"/>
</dbReference>
<accession>A0A939EZL4</accession>
<sequence length="199" mass="20469">MLRLSVFFVSMVLAGTAAAQTVLPAAGLSASSPTLPGVLGPRQSFRVNAGFMTMGRFGSASYVSPEAAYKLSNRLTVFTGLTYMRLTPGLGTRTAVADGAPRAFSGTNQYLIQVGAQYAVSPRLAITGTAWKDLSRAVPGGPVVNPYAGFGGSMGSGMSLRADYLITENLSVSGGIRVSNGQSGAYPGYAPGLMNGGIW</sequence>
<reference evidence="2" key="1">
    <citation type="submission" date="2021-03" db="EMBL/GenBank/DDBJ databases">
        <authorList>
            <person name="Kim M.K."/>
        </authorList>
    </citation>
    <scope>NUCLEOTIDE SEQUENCE</scope>
    <source>
        <strain evidence="2">BT186</strain>
    </source>
</reference>
<keyword evidence="3" id="KW-1185">Reference proteome</keyword>
<comment type="caution">
    <text evidence="2">The sequence shown here is derived from an EMBL/GenBank/DDBJ whole genome shotgun (WGS) entry which is preliminary data.</text>
</comment>
<keyword evidence="1" id="KW-0732">Signal</keyword>
<evidence type="ECO:0008006" key="4">
    <source>
        <dbReference type="Google" id="ProtNLM"/>
    </source>
</evidence>
<name>A0A939EZL4_9BACT</name>
<protein>
    <recommendedName>
        <fullName evidence="4">Outer membrane protein beta-barrel domain-containing protein</fullName>
    </recommendedName>
</protein>
<feature type="chain" id="PRO_5037827796" description="Outer membrane protein beta-barrel domain-containing protein" evidence="1">
    <location>
        <begin position="20"/>
        <end position="199"/>
    </location>
</feature>
<evidence type="ECO:0000256" key="1">
    <source>
        <dbReference type="SAM" id="SignalP"/>
    </source>
</evidence>
<dbReference type="EMBL" id="JAFLQZ010000015">
    <property type="protein sequence ID" value="MBO0360036.1"/>
    <property type="molecule type" value="Genomic_DNA"/>
</dbReference>
<evidence type="ECO:0000313" key="3">
    <source>
        <dbReference type="Proteomes" id="UP000664144"/>
    </source>
</evidence>
<evidence type="ECO:0000313" key="2">
    <source>
        <dbReference type="EMBL" id="MBO0360036.1"/>
    </source>
</evidence>
<dbReference type="RefSeq" id="WP_206985976.1">
    <property type="nucleotide sequence ID" value="NZ_JAFLQZ010000015.1"/>
</dbReference>
<gene>
    <name evidence="2" type="ORF">J0X19_18900</name>
</gene>
<feature type="signal peptide" evidence="1">
    <location>
        <begin position="1"/>
        <end position="19"/>
    </location>
</feature>